<reference evidence="3 4" key="1">
    <citation type="submission" date="2018-07" db="EMBL/GenBank/DDBJ databases">
        <title>Genomic Encyclopedia of Type Strains, Phase IV (KMG-IV): sequencing the most valuable type-strain genomes for metagenomic binning, comparative biology and taxonomic classification.</title>
        <authorList>
            <person name="Goeker M."/>
        </authorList>
    </citation>
    <scope>NUCLEOTIDE SEQUENCE [LARGE SCALE GENOMIC DNA]</scope>
    <source>
        <strain evidence="3 4">DSM 16500</strain>
    </source>
</reference>
<dbReference type="InterPro" id="IPR023801">
    <property type="entry name" value="His_deacetylse_dom"/>
</dbReference>
<dbReference type="AlphaFoldDB" id="A0A370GN51"/>
<sequence>MTLNIISHPDCMLHEAGEQHPERPARVEIIQKALARYPFKVPATFLEAPLATREQLLGAHEKTYVDWIFSIAPKEGYIAIDADTWMNPYTLNAALRAAGSVVFAVDRVMQNQAQAVFCNVRPPGHHAEKDTAMGFCFFNNVAVGVIHAMKHHHLKRVAIIDFDVHHGNGTQNIFQQNEHVLYCSSFEHPFYPGYDEEMDNPHLLAVPLSAGTSGDVFREKVQTAWFDKLAAFKPQLIFFSAGFDAHTNDPLADLHLTEADYVWLTKRIADMAKNHCQGRMISVLEGGYNLEVLAQCVPAHVNAMIV</sequence>
<gene>
    <name evidence="3" type="ORF">C8D86_10741</name>
</gene>
<dbReference type="RefSeq" id="WP_114834030.1">
    <property type="nucleotide sequence ID" value="NZ_LR699114.1"/>
</dbReference>
<evidence type="ECO:0000259" key="2">
    <source>
        <dbReference type="Pfam" id="PF00850"/>
    </source>
</evidence>
<dbReference type="CDD" id="cd11599">
    <property type="entry name" value="HDAC_classII_2"/>
    <property type="match status" value="1"/>
</dbReference>
<keyword evidence="4" id="KW-1185">Reference proteome</keyword>
<dbReference type="Gene3D" id="3.40.800.20">
    <property type="entry name" value="Histone deacetylase domain"/>
    <property type="match status" value="1"/>
</dbReference>
<dbReference type="SUPFAM" id="SSF52768">
    <property type="entry name" value="Arginase/deacetylase"/>
    <property type="match status" value="1"/>
</dbReference>
<evidence type="ECO:0000256" key="1">
    <source>
        <dbReference type="ARBA" id="ARBA00005947"/>
    </source>
</evidence>
<protein>
    <submittedName>
        <fullName evidence="3">Acetoin utilization deacetylase AcuC-like enzyme</fullName>
    </submittedName>
</protein>
<feature type="domain" description="Histone deacetylase" evidence="2">
    <location>
        <begin position="20"/>
        <end position="304"/>
    </location>
</feature>
<dbReference type="EMBL" id="QQAX01000007">
    <property type="protein sequence ID" value="RDI45162.1"/>
    <property type="molecule type" value="Genomic_DNA"/>
</dbReference>
<organism evidence="3 4">
    <name type="scientific">Aquicella lusitana</name>
    <dbReference type="NCBI Taxonomy" id="254246"/>
    <lineage>
        <taxon>Bacteria</taxon>
        <taxon>Pseudomonadati</taxon>
        <taxon>Pseudomonadota</taxon>
        <taxon>Gammaproteobacteria</taxon>
        <taxon>Legionellales</taxon>
        <taxon>Coxiellaceae</taxon>
        <taxon>Aquicella</taxon>
    </lineage>
</organism>
<name>A0A370GN51_9COXI</name>
<dbReference type="PRINTS" id="PR01270">
    <property type="entry name" value="HDASUPER"/>
</dbReference>
<comment type="similarity">
    <text evidence="1">Belongs to the histone deacetylase family.</text>
</comment>
<dbReference type="Pfam" id="PF00850">
    <property type="entry name" value="Hist_deacetyl"/>
    <property type="match status" value="1"/>
</dbReference>
<proteinExistence type="inferred from homology"/>
<dbReference type="InterPro" id="IPR037138">
    <property type="entry name" value="His_deacetylse_dom_sf"/>
</dbReference>
<dbReference type="OrthoDB" id="9808367at2"/>
<evidence type="ECO:0000313" key="3">
    <source>
        <dbReference type="EMBL" id="RDI45162.1"/>
    </source>
</evidence>
<dbReference type="PANTHER" id="PTHR10625">
    <property type="entry name" value="HISTONE DEACETYLASE HDAC1-RELATED"/>
    <property type="match status" value="1"/>
</dbReference>
<dbReference type="GO" id="GO:0004407">
    <property type="term" value="F:histone deacetylase activity"/>
    <property type="evidence" value="ECO:0007669"/>
    <property type="project" value="TreeGrafter"/>
</dbReference>
<dbReference type="InterPro" id="IPR000286">
    <property type="entry name" value="HDACs"/>
</dbReference>
<dbReference type="InterPro" id="IPR023696">
    <property type="entry name" value="Ureohydrolase_dom_sf"/>
</dbReference>
<dbReference type="GO" id="GO:0040029">
    <property type="term" value="P:epigenetic regulation of gene expression"/>
    <property type="evidence" value="ECO:0007669"/>
    <property type="project" value="TreeGrafter"/>
</dbReference>
<comment type="caution">
    <text evidence="3">The sequence shown here is derived from an EMBL/GenBank/DDBJ whole genome shotgun (WGS) entry which is preliminary data.</text>
</comment>
<evidence type="ECO:0000313" key="4">
    <source>
        <dbReference type="Proteomes" id="UP000254720"/>
    </source>
</evidence>
<dbReference type="PANTHER" id="PTHR10625:SF10">
    <property type="entry name" value="HISTONE DEACETYLASE HDAC1"/>
    <property type="match status" value="1"/>
</dbReference>
<dbReference type="Proteomes" id="UP000254720">
    <property type="component" value="Unassembled WGS sequence"/>
</dbReference>
<accession>A0A370GN51</accession>